<dbReference type="Proteomes" id="UP000299102">
    <property type="component" value="Unassembled WGS sequence"/>
</dbReference>
<comment type="caution">
    <text evidence="1">The sequence shown here is derived from an EMBL/GenBank/DDBJ whole genome shotgun (WGS) entry which is preliminary data.</text>
</comment>
<name>A0A4C1T6A5_EUMVA</name>
<dbReference type="EMBL" id="BGZK01000039">
    <property type="protein sequence ID" value="GBP10023.1"/>
    <property type="molecule type" value="Genomic_DNA"/>
</dbReference>
<gene>
    <name evidence="1" type="ORF">EVAR_77472_1</name>
</gene>
<evidence type="ECO:0000313" key="1">
    <source>
        <dbReference type="EMBL" id="GBP10023.1"/>
    </source>
</evidence>
<proteinExistence type="predicted"/>
<dbReference type="AlphaFoldDB" id="A0A4C1T6A5"/>
<organism evidence="1 2">
    <name type="scientific">Eumeta variegata</name>
    <name type="common">Bagworm moth</name>
    <name type="synonym">Eumeta japonica</name>
    <dbReference type="NCBI Taxonomy" id="151549"/>
    <lineage>
        <taxon>Eukaryota</taxon>
        <taxon>Metazoa</taxon>
        <taxon>Ecdysozoa</taxon>
        <taxon>Arthropoda</taxon>
        <taxon>Hexapoda</taxon>
        <taxon>Insecta</taxon>
        <taxon>Pterygota</taxon>
        <taxon>Neoptera</taxon>
        <taxon>Endopterygota</taxon>
        <taxon>Lepidoptera</taxon>
        <taxon>Glossata</taxon>
        <taxon>Ditrysia</taxon>
        <taxon>Tineoidea</taxon>
        <taxon>Psychidae</taxon>
        <taxon>Oiketicinae</taxon>
        <taxon>Eumeta</taxon>
    </lineage>
</organism>
<reference evidence="1 2" key="1">
    <citation type="journal article" date="2019" name="Commun. Biol.">
        <title>The bagworm genome reveals a unique fibroin gene that provides high tensile strength.</title>
        <authorList>
            <person name="Kono N."/>
            <person name="Nakamura H."/>
            <person name="Ohtoshi R."/>
            <person name="Tomita M."/>
            <person name="Numata K."/>
            <person name="Arakawa K."/>
        </authorList>
    </citation>
    <scope>NUCLEOTIDE SEQUENCE [LARGE SCALE GENOMIC DNA]</scope>
</reference>
<protein>
    <submittedName>
        <fullName evidence="1">Uncharacterized protein</fullName>
    </submittedName>
</protein>
<accession>A0A4C1T6A5</accession>
<sequence>MYSGRRENDHNLVYLGTRLHARAPLSTKRETLDESSVALDIEISHIRWSHTNENSSFYNFFVQNTLNIAETKDINLLTSLSSHMVTFRWPPPTPQSVT</sequence>
<keyword evidence="2" id="KW-1185">Reference proteome</keyword>
<evidence type="ECO:0000313" key="2">
    <source>
        <dbReference type="Proteomes" id="UP000299102"/>
    </source>
</evidence>